<feature type="transmembrane region" description="Helical" evidence="1">
    <location>
        <begin position="7"/>
        <end position="26"/>
    </location>
</feature>
<reference evidence="2 3" key="1">
    <citation type="submission" date="2016-10" db="EMBL/GenBank/DDBJ databases">
        <authorList>
            <person name="de Groot N.N."/>
        </authorList>
    </citation>
    <scope>NUCLEOTIDE SEQUENCE [LARGE SCALE GENOMIC DNA]</scope>
    <source>
        <strain evidence="2 3">DSM 15893</strain>
    </source>
</reference>
<organism evidence="2 3">
    <name type="scientific">Enterovibrio norvegicus DSM 15893</name>
    <dbReference type="NCBI Taxonomy" id="1121869"/>
    <lineage>
        <taxon>Bacteria</taxon>
        <taxon>Pseudomonadati</taxon>
        <taxon>Pseudomonadota</taxon>
        <taxon>Gammaproteobacteria</taxon>
        <taxon>Vibrionales</taxon>
        <taxon>Vibrionaceae</taxon>
        <taxon>Enterovibrio</taxon>
    </lineage>
</organism>
<protein>
    <recommendedName>
        <fullName evidence="4">Transmembrane protein</fullName>
    </recommendedName>
</protein>
<evidence type="ECO:0000313" key="3">
    <source>
        <dbReference type="Proteomes" id="UP000182692"/>
    </source>
</evidence>
<keyword evidence="1" id="KW-1133">Transmembrane helix</keyword>
<dbReference type="EMBL" id="FOWR01000053">
    <property type="protein sequence ID" value="SFQ24164.1"/>
    <property type="molecule type" value="Genomic_DNA"/>
</dbReference>
<evidence type="ECO:0000313" key="2">
    <source>
        <dbReference type="EMBL" id="SFQ24164.1"/>
    </source>
</evidence>
<feature type="transmembrane region" description="Helical" evidence="1">
    <location>
        <begin position="102"/>
        <end position="121"/>
    </location>
</feature>
<proteinExistence type="predicted"/>
<dbReference type="STRING" id="1121869.SAMN03084138_04467"/>
<gene>
    <name evidence="2" type="ORF">SAMN03084138_04467</name>
</gene>
<evidence type="ECO:0000256" key="1">
    <source>
        <dbReference type="SAM" id="Phobius"/>
    </source>
</evidence>
<feature type="transmembrane region" description="Helical" evidence="1">
    <location>
        <begin position="72"/>
        <end position="90"/>
    </location>
</feature>
<sequence>MNKAKHLQLLIYSFVTWLSFYLIGLPEYYQQWPLWSKLVILPLVTFIYFPVTRYTLNKYWDDGRHFINACWLALYLTVPLFIYDYFLLAVYKGLGIEFVIPYWYLIFFYFSFWVQFPYIGWRMEKEENNA</sequence>
<dbReference type="AlphaFoldDB" id="A0A1I5WWW3"/>
<feature type="transmembrane region" description="Helical" evidence="1">
    <location>
        <begin position="32"/>
        <end position="51"/>
    </location>
</feature>
<evidence type="ECO:0008006" key="4">
    <source>
        <dbReference type="Google" id="ProtNLM"/>
    </source>
</evidence>
<keyword evidence="1" id="KW-0812">Transmembrane</keyword>
<keyword evidence="1" id="KW-0472">Membrane</keyword>
<dbReference type="OrthoDB" id="7064561at2"/>
<dbReference type="Proteomes" id="UP000182692">
    <property type="component" value="Unassembled WGS sequence"/>
</dbReference>
<accession>A0A1I5WWW3</accession>
<name>A0A1I5WWW3_9GAMM</name>